<comment type="similarity">
    <text evidence="1">Belongs to the N(4)/N(6)-methyltransferase family.</text>
</comment>
<evidence type="ECO:0000313" key="10">
    <source>
        <dbReference type="Proteomes" id="UP001460072"/>
    </source>
</evidence>
<dbReference type="GO" id="GO:0032259">
    <property type="term" value="P:methylation"/>
    <property type="evidence" value="ECO:0007669"/>
    <property type="project" value="UniProtKB-KW"/>
</dbReference>
<organism evidence="9 10">
    <name type="scientific">Flavobacterium aureirubrum</name>
    <dbReference type="NCBI Taxonomy" id="3133147"/>
    <lineage>
        <taxon>Bacteria</taxon>
        <taxon>Pseudomonadati</taxon>
        <taxon>Bacteroidota</taxon>
        <taxon>Flavobacteriia</taxon>
        <taxon>Flavobacteriales</taxon>
        <taxon>Flavobacteriaceae</taxon>
        <taxon>Flavobacterium</taxon>
    </lineage>
</organism>
<reference evidence="9 10" key="1">
    <citation type="submission" date="2024-03" db="EMBL/GenBank/DDBJ databases">
        <title>Two novel species of the genus Flavobacterium exhibiting potentially degradation of complex polysaccharides.</title>
        <authorList>
            <person name="Lian X."/>
        </authorList>
    </citation>
    <scope>NUCLEOTIDE SEQUENCE [LARGE SCALE GENOMIC DNA]</scope>
    <source>
        <strain evidence="10">j3</strain>
    </source>
</reference>
<comment type="catalytic activity">
    <reaction evidence="6">
        <text>a 2'-deoxyadenosine in DNA + S-adenosyl-L-methionine = an N(6)-methyl-2'-deoxyadenosine in DNA + S-adenosyl-L-homocysteine + H(+)</text>
        <dbReference type="Rhea" id="RHEA:15197"/>
        <dbReference type="Rhea" id="RHEA-COMP:12418"/>
        <dbReference type="Rhea" id="RHEA-COMP:12419"/>
        <dbReference type="ChEBI" id="CHEBI:15378"/>
        <dbReference type="ChEBI" id="CHEBI:57856"/>
        <dbReference type="ChEBI" id="CHEBI:59789"/>
        <dbReference type="ChEBI" id="CHEBI:90615"/>
        <dbReference type="ChEBI" id="CHEBI:90616"/>
        <dbReference type="EC" id="2.1.1.72"/>
    </reaction>
</comment>
<keyword evidence="5" id="KW-0949">S-adenosyl-L-methionine</keyword>
<evidence type="ECO:0000256" key="4">
    <source>
        <dbReference type="ARBA" id="ARBA00022679"/>
    </source>
</evidence>
<evidence type="ECO:0000256" key="1">
    <source>
        <dbReference type="ARBA" id="ARBA00006594"/>
    </source>
</evidence>
<dbReference type="InterPro" id="IPR002295">
    <property type="entry name" value="N4/N6-MTase_EcoPI_Mod-like"/>
</dbReference>
<proteinExistence type="inferred from homology"/>
<dbReference type="PRINTS" id="PR00508">
    <property type="entry name" value="S21N4MTFRASE"/>
</dbReference>
<dbReference type="EC" id="2.1.1.72" evidence="2"/>
<dbReference type="InterPro" id="IPR002941">
    <property type="entry name" value="DNA_methylase_N4/N6"/>
</dbReference>
<comment type="caution">
    <text evidence="9">The sequence shown here is derived from an EMBL/GenBank/DDBJ whole genome shotgun (WGS) entry which is preliminary data.</text>
</comment>
<evidence type="ECO:0000256" key="2">
    <source>
        <dbReference type="ARBA" id="ARBA00011900"/>
    </source>
</evidence>
<dbReference type="InterPro" id="IPR029063">
    <property type="entry name" value="SAM-dependent_MTases_sf"/>
</dbReference>
<keyword evidence="10" id="KW-1185">Reference proteome</keyword>
<dbReference type="Pfam" id="PF01555">
    <property type="entry name" value="N6_N4_Mtase"/>
    <property type="match status" value="1"/>
</dbReference>
<sequence length="676" mass="78417">MQNLQNELIDLLKHEDNLVIDGHLNKNKIVELALKVEPQLISLLIKNDTFKKHFFQEVESVLVFDKIKFQRFVNNKSFLPDSYTAFKNKIGLITNDDDLDNFISTSNEVVLAWPHKDCVLEGGQTKEDQKRNEIFWNETLAPDSVDRLLDAKVLTNFKKFDKEGEHKVTELKGDENLIIKGNNLLALASLVKTHRGKIKLIYIDPPYNTGSDSFGYNDKFNHSTWLTFMKNRLVIAKKLLKDNGVIFIQCDDNEQAYLKVLCDEVFSRNNFVKTLHVQMSNVQGEKVKAAKEGRIVKNGEYIHIYSNNGDNKIGLQPLYELSSYDTHYSIFINDDDTESSLTEFCLRNDEIKKLLIYSGIIKDKGGDTKFTINQIAIAYEQLDAFRTFIHKYASKIVRTDRMVAIDGIDKTNLLTNKVYYYKHKNGKEYLYGIDNNGELKQRFRLSEKLKDCDDYYSTKGLSTLRGDWWSGFHIDLGNINKESVVHLDNGQKPERLIENIIRLTTIEDDIVLDFHLGSGTTAAVAHKTKRKYIGLEQIDNQIELIKKRLKDVIKGDDNNISKKYNWKGGGSFVYAELMQYNQKYIALIEVAKTKEQLINIWNEMQDTAFLSYQFDKKTFNERLDAFKTAPIEDMKQYLIEVLDKNQLYVNYSEINDDTFNVSQEDKELNKQFYSKK</sequence>
<evidence type="ECO:0000256" key="5">
    <source>
        <dbReference type="ARBA" id="ARBA00022691"/>
    </source>
</evidence>
<dbReference type="InterPro" id="IPR022221">
    <property type="entry name" value="TypeIII_RM_meth"/>
</dbReference>
<dbReference type="SUPFAM" id="SSF53335">
    <property type="entry name" value="S-adenosyl-L-methionine-dependent methyltransferases"/>
    <property type="match status" value="1"/>
</dbReference>
<evidence type="ECO:0000256" key="6">
    <source>
        <dbReference type="ARBA" id="ARBA00047942"/>
    </source>
</evidence>
<name>A0ABU9N0U1_9FLAO</name>
<dbReference type="Pfam" id="PF12564">
    <property type="entry name" value="TypeIII_RM_meth"/>
    <property type="match status" value="1"/>
</dbReference>
<dbReference type="GO" id="GO:0008168">
    <property type="term" value="F:methyltransferase activity"/>
    <property type="evidence" value="ECO:0007669"/>
    <property type="project" value="UniProtKB-KW"/>
</dbReference>
<dbReference type="PROSITE" id="PS00092">
    <property type="entry name" value="N6_MTASE"/>
    <property type="match status" value="1"/>
</dbReference>
<dbReference type="Gene3D" id="3.40.50.150">
    <property type="entry name" value="Vaccinia Virus protein VP39"/>
    <property type="match status" value="1"/>
</dbReference>
<dbReference type="PIRSF" id="PIRSF015855">
    <property type="entry name" value="TypeIII_Mtase_mKpnI"/>
    <property type="match status" value="1"/>
</dbReference>
<evidence type="ECO:0000259" key="8">
    <source>
        <dbReference type="Pfam" id="PF12564"/>
    </source>
</evidence>
<dbReference type="InterPro" id="IPR002052">
    <property type="entry name" value="DNA_methylase_N6_adenine_CS"/>
</dbReference>
<keyword evidence="3 9" id="KW-0489">Methyltransferase</keyword>
<evidence type="ECO:0000256" key="3">
    <source>
        <dbReference type="ARBA" id="ARBA00022603"/>
    </source>
</evidence>
<evidence type="ECO:0000313" key="9">
    <source>
        <dbReference type="EMBL" id="MEM0541016.1"/>
    </source>
</evidence>
<evidence type="ECO:0000259" key="7">
    <source>
        <dbReference type="Pfam" id="PF01555"/>
    </source>
</evidence>
<keyword evidence="4 9" id="KW-0808">Transferase</keyword>
<dbReference type="Proteomes" id="UP001460072">
    <property type="component" value="Unassembled WGS sequence"/>
</dbReference>
<feature type="domain" description="DNA methylase N-4/N-6" evidence="7">
    <location>
        <begin position="198"/>
        <end position="547"/>
    </location>
</feature>
<dbReference type="RefSeq" id="WP_342694262.1">
    <property type="nucleotide sequence ID" value="NZ_JBCGDO010000001.1"/>
</dbReference>
<feature type="domain" description="Type III restriction/modification enzyme methylation subunit" evidence="8">
    <location>
        <begin position="37"/>
        <end position="92"/>
    </location>
</feature>
<dbReference type="InterPro" id="IPR001091">
    <property type="entry name" value="RM_Methyltransferase"/>
</dbReference>
<gene>
    <name evidence="9" type="ORF">WFZ85_00150</name>
</gene>
<accession>A0ABU9N0U1</accession>
<dbReference type="EMBL" id="JBCGDO010000001">
    <property type="protein sequence ID" value="MEM0541016.1"/>
    <property type="molecule type" value="Genomic_DNA"/>
</dbReference>
<protein>
    <recommendedName>
        <fullName evidence="2">site-specific DNA-methyltransferase (adenine-specific)</fullName>
        <ecNumber evidence="2">2.1.1.72</ecNumber>
    </recommendedName>
</protein>